<proteinExistence type="predicted"/>
<dbReference type="CDD" id="cd00154">
    <property type="entry name" value="Rab"/>
    <property type="match status" value="1"/>
</dbReference>
<sequence length="177" mass="19869">MKGYVFKVLLLGDAGVGKTSLIMRFVHNQFKRDYLLTIGMNVSSYQLEVDGIPVSLSIHDIGGQKRFEAFRQIFYKGSSGAIIVYDITRETSFRNAANWTKELRDECKHQTELLLVGNKVDLEDMRAVSYEEGAKQGEDLNTISFIETSALSGTNVVDAFEQLARSMINSPERKTST</sequence>
<dbReference type="PROSITE" id="PS51421">
    <property type="entry name" value="RAS"/>
    <property type="match status" value="1"/>
</dbReference>
<dbReference type="InterPro" id="IPR005225">
    <property type="entry name" value="Small_GTP-bd"/>
</dbReference>
<dbReference type="InterPro" id="IPR027417">
    <property type="entry name" value="P-loop_NTPase"/>
</dbReference>
<dbReference type="GO" id="GO:0003924">
    <property type="term" value="F:GTPase activity"/>
    <property type="evidence" value="ECO:0007669"/>
    <property type="project" value="InterPro"/>
</dbReference>
<dbReference type="PROSITE" id="PS51419">
    <property type="entry name" value="RAB"/>
    <property type="match status" value="1"/>
</dbReference>
<dbReference type="PANTHER" id="PTHR47977">
    <property type="entry name" value="RAS-RELATED PROTEIN RAB"/>
    <property type="match status" value="1"/>
</dbReference>
<evidence type="ECO:0000256" key="2">
    <source>
        <dbReference type="ARBA" id="ARBA00023134"/>
    </source>
</evidence>
<reference evidence="3" key="1">
    <citation type="journal article" date="2014" name="Front. Microbiol.">
        <title>High frequency of phylogenetically diverse reductive dehalogenase-homologous genes in deep subseafloor sedimentary metagenomes.</title>
        <authorList>
            <person name="Kawai M."/>
            <person name="Futagami T."/>
            <person name="Toyoda A."/>
            <person name="Takaki Y."/>
            <person name="Nishi S."/>
            <person name="Hori S."/>
            <person name="Arai W."/>
            <person name="Tsubouchi T."/>
            <person name="Morono Y."/>
            <person name="Uchiyama I."/>
            <person name="Ito T."/>
            <person name="Fujiyama A."/>
            <person name="Inagaki F."/>
            <person name="Takami H."/>
        </authorList>
    </citation>
    <scope>NUCLEOTIDE SEQUENCE</scope>
    <source>
        <strain evidence="3">Expedition CK06-06</strain>
    </source>
</reference>
<dbReference type="AlphaFoldDB" id="X1ELT8"/>
<dbReference type="PRINTS" id="PR00449">
    <property type="entry name" value="RASTRNSFRMNG"/>
</dbReference>
<dbReference type="Pfam" id="PF00071">
    <property type="entry name" value="Ras"/>
    <property type="match status" value="1"/>
</dbReference>
<evidence type="ECO:0008006" key="4">
    <source>
        <dbReference type="Google" id="ProtNLM"/>
    </source>
</evidence>
<dbReference type="SMART" id="SM00176">
    <property type="entry name" value="RAN"/>
    <property type="match status" value="1"/>
</dbReference>
<comment type="caution">
    <text evidence="3">The sequence shown here is derived from an EMBL/GenBank/DDBJ whole genome shotgun (WGS) entry which is preliminary data.</text>
</comment>
<dbReference type="NCBIfam" id="TIGR00231">
    <property type="entry name" value="small_GTP"/>
    <property type="match status" value="1"/>
</dbReference>
<dbReference type="PROSITE" id="PS51420">
    <property type="entry name" value="RHO"/>
    <property type="match status" value="1"/>
</dbReference>
<dbReference type="SMART" id="SM00173">
    <property type="entry name" value="RAS"/>
    <property type="match status" value="1"/>
</dbReference>
<name>X1ELT8_9ZZZZ</name>
<dbReference type="GO" id="GO:0005525">
    <property type="term" value="F:GTP binding"/>
    <property type="evidence" value="ECO:0007669"/>
    <property type="project" value="UniProtKB-KW"/>
</dbReference>
<dbReference type="SMART" id="SM00174">
    <property type="entry name" value="RHO"/>
    <property type="match status" value="1"/>
</dbReference>
<evidence type="ECO:0000256" key="1">
    <source>
        <dbReference type="ARBA" id="ARBA00022741"/>
    </source>
</evidence>
<dbReference type="InterPro" id="IPR001806">
    <property type="entry name" value="Small_GTPase"/>
</dbReference>
<keyword evidence="1" id="KW-0547">Nucleotide-binding</keyword>
<accession>X1ELT8</accession>
<dbReference type="SMART" id="SM00175">
    <property type="entry name" value="RAB"/>
    <property type="match status" value="1"/>
</dbReference>
<dbReference type="SUPFAM" id="SSF52540">
    <property type="entry name" value="P-loop containing nucleoside triphosphate hydrolases"/>
    <property type="match status" value="1"/>
</dbReference>
<keyword evidence="2" id="KW-0342">GTP-binding</keyword>
<dbReference type="InterPro" id="IPR050227">
    <property type="entry name" value="Rab"/>
</dbReference>
<protein>
    <recommendedName>
        <fullName evidence="4">GTP-binding protein</fullName>
    </recommendedName>
</protein>
<evidence type="ECO:0000313" key="3">
    <source>
        <dbReference type="EMBL" id="GAH09618.1"/>
    </source>
</evidence>
<dbReference type="EMBL" id="BART01032311">
    <property type="protein sequence ID" value="GAH09618.1"/>
    <property type="molecule type" value="Genomic_DNA"/>
</dbReference>
<gene>
    <name evidence="3" type="ORF">S01H4_55885</name>
</gene>
<organism evidence="3">
    <name type="scientific">marine sediment metagenome</name>
    <dbReference type="NCBI Taxonomy" id="412755"/>
    <lineage>
        <taxon>unclassified sequences</taxon>
        <taxon>metagenomes</taxon>
        <taxon>ecological metagenomes</taxon>
    </lineage>
</organism>
<dbReference type="Gene3D" id="3.40.50.300">
    <property type="entry name" value="P-loop containing nucleotide triphosphate hydrolases"/>
    <property type="match status" value="1"/>
</dbReference>
<dbReference type="FunFam" id="3.40.50.300:FF:001329">
    <property type="entry name" value="Small GTP-binding protein, putative"/>
    <property type="match status" value="1"/>
</dbReference>